<dbReference type="EMBL" id="WNCL01000015">
    <property type="protein sequence ID" value="MTU43220.1"/>
    <property type="molecule type" value="Genomic_DNA"/>
</dbReference>
<dbReference type="AlphaFoldDB" id="A0A6I3S054"/>
<proteinExistence type="predicted"/>
<name>A0A6I3S054_9BURK</name>
<dbReference type="Proteomes" id="UP000462362">
    <property type="component" value="Unassembled WGS sequence"/>
</dbReference>
<dbReference type="GO" id="GO:0003677">
    <property type="term" value="F:DNA binding"/>
    <property type="evidence" value="ECO:0007669"/>
    <property type="project" value="InterPro"/>
</dbReference>
<feature type="domain" description="Transposase IS4-like" evidence="1">
    <location>
        <begin position="217"/>
        <end position="533"/>
    </location>
</feature>
<gene>
    <name evidence="2" type="ORF">GMD42_06210</name>
</gene>
<dbReference type="PANTHER" id="PTHR34614:SF2">
    <property type="entry name" value="TRANSPOSASE IS4-LIKE DOMAIN-CONTAINING PROTEIN"/>
    <property type="match status" value="1"/>
</dbReference>
<organism evidence="2 3">
    <name type="scientific">Parasutterella excrementihominis</name>
    <dbReference type="NCBI Taxonomy" id="487175"/>
    <lineage>
        <taxon>Bacteria</taxon>
        <taxon>Pseudomonadati</taxon>
        <taxon>Pseudomonadota</taxon>
        <taxon>Betaproteobacteria</taxon>
        <taxon>Burkholderiales</taxon>
        <taxon>Sutterellaceae</taxon>
        <taxon>Parasutterella</taxon>
    </lineage>
</organism>
<evidence type="ECO:0000313" key="2">
    <source>
        <dbReference type="EMBL" id="MTU43220.1"/>
    </source>
</evidence>
<dbReference type="SUPFAM" id="SSF53098">
    <property type="entry name" value="Ribonuclease H-like"/>
    <property type="match status" value="1"/>
</dbReference>
<dbReference type="GO" id="GO:0006313">
    <property type="term" value="P:DNA transposition"/>
    <property type="evidence" value="ECO:0007669"/>
    <property type="project" value="InterPro"/>
</dbReference>
<comment type="caution">
    <text evidence="2">The sequence shown here is derived from an EMBL/GenBank/DDBJ whole genome shotgun (WGS) entry which is preliminary data.</text>
</comment>
<accession>A0A6I3S054</accession>
<dbReference type="InterPro" id="IPR012337">
    <property type="entry name" value="RNaseH-like_sf"/>
</dbReference>
<evidence type="ECO:0000259" key="1">
    <source>
        <dbReference type="Pfam" id="PF01609"/>
    </source>
</evidence>
<dbReference type="RefSeq" id="WP_155165229.1">
    <property type="nucleotide sequence ID" value="NZ_WNBY01000006.1"/>
</dbReference>
<dbReference type="NCBIfam" id="NF033559">
    <property type="entry name" value="transpos_IS1634"/>
    <property type="match status" value="1"/>
</dbReference>
<protein>
    <submittedName>
        <fullName evidence="2">IS1634 family transposase</fullName>
    </submittedName>
</protein>
<dbReference type="GO" id="GO:0004803">
    <property type="term" value="F:transposase activity"/>
    <property type="evidence" value="ECO:0007669"/>
    <property type="project" value="InterPro"/>
</dbReference>
<dbReference type="InterPro" id="IPR002559">
    <property type="entry name" value="Transposase_11"/>
</dbReference>
<reference evidence="2 3" key="1">
    <citation type="journal article" date="2019" name="Nat. Med.">
        <title>A library of human gut bacterial isolates paired with longitudinal multiomics data enables mechanistic microbiome research.</title>
        <authorList>
            <person name="Poyet M."/>
            <person name="Groussin M."/>
            <person name="Gibbons S.M."/>
            <person name="Avila-Pacheco J."/>
            <person name="Jiang X."/>
            <person name="Kearney S.M."/>
            <person name="Perrotta A.R."/>
            <person name="Berdy B."/>
            <person name="Zhao S."/>
            <person name="Lieberman T.D."/>
            <person name="Swanson P.K."/>
            <person name="Smith M."/>
            <person name="Roesemann S."/>
            <person name="Alexander J.E."/>
            <person name="Rich S.A."/>
            <person name="Livny J."/>
            <person name="Vlamakis H."/>
            <person name="Clish C."/>
            <person name="Bullock K."/>
            <person name="Deik A."/>
            <person name="Scott J."/>
            <person name="Pierce K.A."/>
            <person name="Xavier R.J."/>
            <person name="Alm E.J."/>
        </authorList>
    </citation>
    <scope>NUCLEOTIDE SEQUENCE [LARGE SCALE GENOMIC DNA]</scope>
    <source>
        <strain evidence="2 3">BIOML-A2</strain>
    </source>
</reference>
<dbReference type="InterPro" id="IPR047654">
    <property type="entry name" value="IS1634_transpos"/>
</dbReference>
<sequence>MRYHIMFSSKGDNRSVYIASSYRNENGQSRKNIVRRCGNLKKLLATDPKALEKIEAEVRSLNEKAAGEDIKKRLLDNETIEADIIRAAKDGIMLKGEKPCLRGLGMIVLDRLWNKLNLPYKLSYLKKDCDVQFDFEEVVKQLCLGRILAPWSKAKTCRLAPVSYLGAKEENLAHYFNCLDLLSKNKDSVIKYLNKKLLEGNPHRDTRVCLYDITTYAFESVEADSLREFGYSKDKKFNEVQVVMALAADKDGLPISYNLYRGNQGESPTMVPFIEELKKTYGVENLIVVADKGLNNTANIHCLLELSNNYVLSSKIRSASREIKEAALDPTGRVERLVADGNGVLSKTWFKEVTLETKVSYKYPDFAYENNNPEEKKKLKNKLKPYTTKYGNKRKKGTIKRRFIITFSEKRLIKDRIDRQRLIKKAERLVANPSNFSAELKKGGKSLVSVDIDKESLTVNYERISEQELFDGMHVIETSLEEPAEEVLDIYKGLWHIESSFRVLKSQLEGRPVYVRTEDHIRGHFLCCYISLVISRLLEYKLRKRKNSIPIGKIVEALNGLRTTKIKLDRLPAIYATTGISEEIKQICAALEMQVPEDYETAASLCKKLALKGEFGSYFQPREAITTAKEKTES</sequence>
<dbReference type="Pfam" id="PF01609">
    <property type="entry name" value="DDE_Tnp_1"/>
    <property type="match status" value="1"/>
</dbReference>
<dbReference type="PANTHER" id="PTHR34614">
    <property type="match status" value="1"/>
</dbReference>
<evidence type="ECO:0000313" key="3">
    <source>
        <dbReference type="Proteomes" id="UP000462362"/>
    </source>
</evidence>